<keyword evidence="3" id="KW-1185">Reference proteome</keyword>
<evidence type="ECO:0000256" key="1">
    <source>
        <dbReference type="SAM" id="MobiDB-lite"/>
    </source>
</evidence>
<name>A0AAV7U208_PLEWA</name>
<protein>
    <submittedName>
        <fullName evidence="2">Uncharacterized protein</fullName>
    </submittedName>
</protein>
<gene>
    <name evidence="2" type="ORF">NDU88_007708</name>
</gene>
<feature type="region of interest" description="Disordered" evidence="1">
    <location>
        <begin position="19"/>
        <end position="56"/>
    </location>
</feature>
<accession>A0AAV7U208</accession>
<evidence type="ECO:0000313" key="2">
    <source>
        <dbReference type="EMBL" id="KAJ1182520.1"/>
    </source>
</evidence>
<dbReference type="EMBL" id="JANPWB010000006">
    <property type="protein sequence ID" value="KAJ1182520.1"/>
    <property type="molecule type" value="Genomic_DNA"/>
</dbReference>
<comment type="caution">
    <text evidence="2">The sequence shown here is derived from an EMBL/GenBank/DDBJ whole genome shotgun (WGS) entry which is preliminary data.</text>
</comment>
<evidence type="ECO:0000313" key="3">
    <source>
        <dbReference type="Proteomes" id="UP001066276"/>
    </source>
</evidence>
<dbReference type="AlphaFoldDB" id="A0AAV7U208"/>
<dbReference type="Proteomes" id="UP001066276">
    <property type="component" value="Chromosome 3_2"/>
</dbReference>
<sequence>MESVHFASLARDLGVLSGKHRSDASLHGPMPLVRNRGSNSRRRSSASVGQQHGRWSHDSLRLLHSLQVVVSAGRAQAGLKSETGKATSRM</sequence>
<proteinExistence type="predicted"/>
<organism evidence="2 3">
    <name type="scientific">Pleurodeles waltl</name>
    <name type="common">Iberian ribbed newt</name>
    <dbReference type="NCBI Taxonomy" id="8319"/>
    <lineage>
        <taxon>Eukaryota</taxon>
        <taxon>Metazoa</taxon>
        <taxon>Chordata</taxon>
        <taxon>Craniata</taxon>
        <taxon>Vertebrata</taxon>
        <taxon>Euteleostomi</taxon>
        <taxon>Amphibia</taxon>
        <taxon>Batrachia</taxon>
        <taxon>Caudata</taxon>
        <taxon>Salamandroidea</taxon>
        <taxon>Salamandridae</taxon>
        <taxon>Pleurodelinae</taxon>
        <taxon>Pleurodeles</taxon>
    </lineage>
</organism>
<reference evidence="2" key="1">
    <citation type="journal article" date="2022" name="bioRxiv">
        <title>Sequencing and chromosome-scale assembly of the giantPleurodeles waltlgenome.</title>
        <authorList>
            <person name="Brown T."/>
            <person name="Elewa A."/>
            <person name="Iarovenko S."/>
            <person name="Subramanian E."/>
            <person name="Araus A.J."/>
            <person name="Petzold A."/>
            <person name="Susuki M."/>
            <person name="Suzuki K.-i.T."/>
            <person name="Hayashi T."/>
            <person name="Toyoda A."/>
            <person name="Oliveira C."/>
            <person name="Osipova E."/>
            <person name="Leigh N.D."/>
            <person name="Simon A."/>
            <person name="Yun M.H."/>
        </authorList>
    </citation>
    <scope>NUCLEOTIDE SEQUENCE</scope>
    <source>
        <strain evidence="2">20211129_DDA</strain>
        <tissue evidence="2">Liver</tissue>
    </source>
</reference>